<protein>
    <submittedName>
        <fullName evidence="1">Uncharacterized protein</fullName>
    </submittedName>
</protein>
<keyword evidence="1" id="KW-0614">Plasmid</keyword>
<reference evidence="1 2" key="1">
    <citation type="submission" date="2016-03" db="EMBL/GenBank/DDBJ databases">
        <title>Complete genome sequence of Thermococcus profundus strain DT5432.</title>
        <authorList>
            <person name="Oger P.M."/>
        </authorList>
    </citation>
    <scope>NUCLEOTIDE SEQUENCE [LARGE SCALE GENOMIC DNA]</scope>
    <source>
        <strain evidence="1 2">DT 5432</strain>
        <plasmid evidence="2">Plasmid</plasmid>
    </source>
</reference>
<geneLocation type="plasmid" evidence="2"/>
<gene>
    <name evidence="1" type="ORF">A3L09_10750</name>
</gene>
<keyword evidence="2" id="KW-1185">Reference proteome</keyword>
<accession>A0A2Z2ME76</accession>
<dbReference type="EMBL" id="CP014863">
    <property type="protein sequence ID" value="ASJ03829.1"/>
    <property type="molecule type" value="Genomic_DNA"/>
</dbReference>
<dbReference type="GeneID" id="33320900"/>
<dbReference type="KEGG" id="tprf:A3L09_10750"/>
<dbReference type="Proteomes" id="UP000250179">
    <property type="component" value="Plasmid unnamed"/>
</dbReference>
<sequence length="242" mass="27927">MEEFGPFPAWVRGIIFRNRTSKKTTEKVRIFMEMPLIAINLLEDKNTNPHKVIEEFIKEYSHPRGKRLKDLSKLKLPYVKEFYDFKTKTAIFVPVWAEKQPSDAFKIRPPLRKVKITINNTPVTVPLVMIDITNMTKSLLTFHLDFLPSGEVLKWVLLQIMSSMITDEEEPPARIPLAEVPLVVCPEENKIRVDMSNLVDRLGEILSPENTEGTPIDEYRVSIEDLLKDEALIQQLKKEAGL</sequence>
<name>A0A2Z2ME76_THEPR</name>
<evidence type="ECO:0000313" key="2">
    <source>
        <dbReference type="Proteomes" id="UP000250179"/>
    </source>
</evidence>
<evidence type="ECO:0000313" key="1">
    <source>
        <dbReference type="EMBL" id="ASJ03829.1"/>
    </source>
</evidence>
<organism evidence="1 2">
    <name type="scientific">Thermococcus profundus</name>
    <dbReference type="NCBI Taxonomy" id="49899"/>
    <lineage>
        <taxon>Archaea</taxon>
        <taxon>Methanobacteriati</taxon>
        <taxon>Methanobacteriota</taxon>
        <taxon>Thermococci</taxon>
        <taxon>Thermococcales</taxon>
        <taxon>Thermococcaceae</taxon>
        <taxon>Thermococcus</taxon>
    </lineage>
</organism>
<proteinExistence type="predicted"/>
<dbReference type="RefSeq" id="WP_088859088.1">
    <property type="nucleotide sequence ID" value="NZ_CP014863.1"/>
</dbReference>
<dbReference type="AlphaFoldDB" id="A0A2Z2ME76"/>